<protein>
    <submittedName>
        <fullName evidence="4">Unannotated protein</fullName>
    </submittedName>
</protein>
<dbReference type="GO" id="GO:0003824">
    <property type="term" value="F:catalytic activity"/>
    <property type="evidence" value="ECO:0007669"/>
    <property type="project" value="InterPro"/>
</dbReference>
<dbReference type="InterPro" id="IPR011234">
    <property type="entry name" value="Fumarylacetoacetase-like_C"/>
</dbReference>
<dbReference type="EMBL" id="CAEZSR010000015">
    <property type="protein sequence ID" value="CAB4545981.1"/>
    <property type="molecule type" value="Genomic_DNA"/>
</dbReference>
<dbReference type="InterPro" id="IPR051121">
    <property type="entry name" value="FAH"/>
</dbReference>
<proteinExistence type="inferred from homology"/>
<comment type="similarity">
    <text evidence="1">Belongs to the FAH family.</text>
</comment>
<evidence type="ECO:0000256" key="1">
    <source>
        <dbReference type="ARBA" id="ARBA00010211"/>
    </source>
</evidence>
<keyword evidence="2" id="KW-0479">Metal-binding</keyword>
<dbReference type="PANTHER" id="PTHR42796:SF4">
    <property type="entry name" value="FUMARYLACETOACETATE HYDROLASE DOMAIN-CONTAINING PROTEIN 2A"/>
    <property type="match status" value="1"/>
</dbReference>
<dbReference type="SUPFAM" id="SSF56529">
    <property type="entry name" value="FAH"/>
    <property type="match status" value="1"/>
</dbReference>
<organism evidence="4">
    <name type="scientific">freshwater metagenome</name>
    <dbReference type="NCBI Taxonomy" id="449393"/>
    <lineage>
        <taxon>unclassified sequences</taxon>
        <taxon>metagenomes</taxon>
        <taxon>ecological metagenomes</taxon>
    </lineage>
</organism>
<gene>
    <name evidence="4" type="ORF">UFOPK1493_00680</name>
</gene>
<reference evidence="4" key="1">
    <citation type="submission" date="2020-05" db="EMBL/GenBank/DDBJ databases">
        <authorList>
            <person name="Chiriac C."/>
            <person name="Salcher M."/>
            <person name="Ghai R."/>
            <person name="Kavagutti S V."/>
        </authorList>
    </citation>
    <scope>NUCLEOTIDE SEQUENCE</scope>
</reference>
<dbReference type="AlphaFoldDB" id="A0A6J6C3Q8"/>
<feature type="domain" description="Fumarylacetoacetase-like C-terminal" evidence="3">
    <location>
        <begin position="82"/>
        <end position="286"/>
    </location>
</feature>
<dbReference type="InterPro" id="IPR036663">
    <property type="entry name" value="Fumarylacetoacetase_C_sf"/>
</dbReference>
<evidence type="ECO:0000256" key="2">
    <source>
        <dbReference type="ARBA" id="ARBA00022723"/>
    </source>
</evidence>
<dbReference type="GO" id="GO:0044281">
    <property type="term" value="P:small molecule metabolic process"/>
    <property type="evidence" value="ECO:0007669"/>
    <property type="project" value="UniProtKB-ARBA"/>
</dbReference>
<dbReference type="Gene3D" id="3.90.850.10">
    <property type="entry name" value="Fumarylacetoacetase-like, C-terminal domain"/>
    <property type="match status" value="1"/>
</dbReference>
<sequence length="288" mass="30703">MRFANLQGRAVLVVRGDDGTDRAVDIERSSDGRLGSDPAVYVDLANHALLGEIAASVSANDAPALDPALLGAPVPRPPKGLGVGLNYRTHAIESGREFPTEPHFFGKTNNCVAGPFDDVIAPAGRHEIDFEAEVVIAFGRTCKGATEDDAWSYLAGVTCGQDISDRGEQFRLPIKQFTIAKSYDTFGPTGPFLVTPDEFPDRDALGLTGVVSGEVMQEANTSDLIFPIPALVAWLTRFMTFGPGDLVWTGTPGGVGEARTPQRFLVDGDVIETTVSGVGTMRNRVVVR</sequence>
<dbReference type="Pfam" id="PF01557">
    <property type="entry name" value="FAA_hydrolase"/>
    <property type="match status" value="1"/>
</dbReference>
<dbReference type="GO" id="GO:0046872">
    <property type="term" value="F:metal ion binding"/>
    <property type="evidence" value="ECO:0007669"/>
    <property type="project" value="UniProtKB-KW"/>
</dbReference>
<accession>A0A6J6C3Q8</accession>
<dbReference type="PANTHER" id="PTHR42796">
    <property type="entry name" value="FUMARYLACETOACETATE HYDROLASE DOMAIN-CONTAINING PROTEIN 2A-RELATED"/>
    <property type="match status" value="1"/>
</dbReference>
<evidence type="ECO:0000259" key="3">
    <source>
        <dbReference type="Pfam" id="PF01557"/>
    </source>
</evidence>
<evidence type="ECO:0000313" key="4">
    <source>
        <dbReference type="EMBL" id="CAB4545981.1"/>
    </source>
</evidence>
<name>A0A6J6C3Q8_9ZZZZ</name>